<keyword evidence="2" id="KW-1185">Reference proteome</keyword>
<proteinExistence type="predicted"/>
<accession>A0A377R0K9</accession>
<sequence length="94" mass="10712">MKKLLNMLRNEWHAAFDPKTIVIDDYEDIKIHAGALRCLNEEERETLLEYVTRAEISKQTGRDTGARYGITVGEALEDQHTMQDIESSIASFGI</sequence>
<protein>
    <submittedName>
        <fullName evidence="1">Uncharacterized protein</fullName>
    </submittedName>
</protein>
<dbReference type="RefSeq" id="WP_115307800.1">
    <property type="nucleotide sequence ID" value="NZ_CP091516.1"/>
</dbReference>
<dbReference type="AlphaFoldDB" id="A0A377R0K9"/>
<dbReference type="EMBL" id="UGJJ01000001">
    <property type="protein sequence ID" value="STR00545.1"/>
    <property type="molecule type" value="Genomic_DNA"/>
</dbReference>
<gene>
    <name evidence="1" type="ORF">NCTC13336_00754</name>
</gene>
<name>A0A377R0K9_9NEIS</name>
<reference evidence="1 2" key="1">
    <citation type="submission" date="2018-06" db="EMBL/GenBank/DDBJ databases">
        <authorList>
            <consortium name="Pathogen Informatics"/>
            <person name="Doyle S."/>
        </authorList>
    </citation>
    <scope>NUCLEOTIDE SEQUENCE [LARGE SCALE GENOMIC DNA]</scope>
    <source>
        <strain evidence="1 2">NCTC13336</strain>
    </source>
</reference>
<dbReference type="Proteomes" id="UP000254293">
    <property type="component" value="Unassembled WGS sequence"/>
</dbReference>
<evidence type="ECO:0000313" key="2">
    <source>
        <dbReference type="Proteomes" id="UP000254293"/>
    </source>
</evidence>
<evidence type="ECO:0000313" key="1">
    <source>
        <dbReference type="EMBL" id="STR00545.1"/>
    </source>
</evidence>
<organism evidence="1 2">
    <name type="scientific">Kingella potus</name>
    <dbReference type="NCBI Taxonomy" id="265175"/>
    <lineage>
        <taxon>Bacteria</taxon>
        <taxon>Pseudomonadati</taxon>
        <taxon>Pseudomonadota</taxon>
        <taxon>Betaproteobacteria</taxon>
        <taxon>Neisseriales</taxon>
        <taxon>Neisseriaceae</taxon>
        <taxon>Kingella</taxon>
    </lineage>
</organism>
<dbReference type="OrthoDB" id="8606674at2"/>